<sequence length="429" mass="45940">MSQPTLAFGCDLSGRHELAEFLQAHAVFLRRFRLLIPRDLEVLLPDHLHACPGIEFLPEVGQGAEIMITAKILAQEITAVFWWGDYWPGQSGEMDLIIRYCAREDIPLSLNAATAWAILTKAARYPHACLIFNPVAGQGDARQTLLQIRSLLKPYFHLTVLTTTPTSSAESLVKQALESEMDTILAAGGDGTISAVAHALVGTNIPLGVIPTGTANAFGSALGLPGIIPAACEVIIAGHTRQVDIAACEVRGGDDSVCKQTMILLTGIGFEAETVERANREVKDRFGSLAYIWAGVQQFQSQFPFTAELVVDGQTTEITAAAITVANAAPITSVLAYGTGDVIMDDGLMDITIVAPADRLQAFNSLLELFGSAIRKVAPNRDDIIGLRGKTLEIKTDPPQKVVVDGEILGTTPLTMKTIPQGLVVFAPF</sequence>
<dbReference type="Gene3D" id="3.40.50.1380">
    <property type="entry name" value="Methylglyoxal synthase-like domain"/>
    <property type="match status" value="1"/>
</dbReference>
<evidence type="ECO:0000313" key="3">
    <source>
        <dbReference type="Proteomes" id="UP001268256"/>
    </source>
</evidence>
<feature type="domain" description="DAGKc" evidence="1">
    <location>
        <begin position="123"/>
        <end position="252"/>
    </location>
</feature>
<dbReference type="InterPro" id="IPR036914">
    <property type="entry name" value="MGS-like_dom_sf"/>
</dbReference>
<organism evidence="2 3">
    <name type="scientific">Pseudocalidococcus azoricus BACA0444</name>
    <dbReference type="NCBI Taxonomy" id="2918990"/>
    <lineage>
        <taxon>Bacteria</taxon>
        <taxon>Bacillati</taxon>
        <taxon>Cyanobacteriota</taxon>
        <taxon>Cyanophyceae</taxon>
        <taxon>Acaryochloridales</taxon>
        <taxon>Thermosynechococcaceae</taxon>
        <taxon>Pseudocalidococcus</taxon>
        <taxon>Pseudocalidococcus azoricus</taxon>
    </lineage>
</organism>
<dbReference type="Proteomes" id="UP001268256">
    <property type="component" value="Unassembled WGS sequence"/>
</dbReference>
<dbReference type="InterPro" id="IPR004363">
    <property type="entry name" value="Methylgl_synth"/>
</dbReference>
<dbReference type="GO" id="GO:0005829">
    <property type="term" value="C:cytosol"/>
    <property type="evidence" value="ECO:0007669"/>
    <property type="project" value="TreeGrafter"/>
</dbReference>
<proteinExistence type="predicted"/>
<name>A0AAE4FRE1_9CYAN</name>
<keyword evidence="2" id="KW-0418">Kinase</keyword>
<dbReference type="GO" id="GO:0008929">
    <property type="term" value="F:methylglyoxal synthase activity"/>
    <property type="evidence" value="ECO:0007669"/>
    <property type="project" value="InterPro"/>
</dbReference>
<protein>
    <submittedName>
        <fullName evidence="2">YegS/Rv2252/BmrU family lipid kinase</fullName>
    </submittedName>
</protein>
<dbReference type="GO" id="GO:0005524">
    <property type="term" value="F:ATP binding"/>
    <property type="evidence" value="ECO:0007669"/>
    <property type="project" value="InterPro"/>
</dbReference>
<evidence type="ECO:0000259" key="1">
    <source>
        <dbReference type="PROSITE" id="PS50146"/>
    </source>
</evidence>
<dbReference type="SUPFAM" id="SSF52335">
    <property type="entry name" value="Methylglyoxal synthase-like"/>
    <property type="match status" value="1"/>
</dbReference>
<dbReference type="RefSeq" id="WP_322877178.1">
    <property type="nucleotide sequence ID" value="NZ_JAVMIP010000002.1"/>
</dbReference>
<dbReference type="EMBL" id="JAVMIP010000002">
    <property type="protein sequence ID" value="MDS3859877.1"/>
    <property type="molecule type" value="Genomic_DNA"/>
</dbReference>
<dbReference type="InterPro" id="IPR017438">
    <property type="entry name" value="ATP-NAD_kinase_N"/>
</dbReference>
<dbReference type="GO" id="GO:0019242">
    <property type="term" value="P:methylglyoxal biosynthetic process"/>
    <property type="evidence" value="ECO:0007669"/>
    <property type="project" value="InterPro"/>
</dbReference>
<dbReference type="GO" id="GO:0016301">
    <property type="term" value="F:kinase activity"/>
    <property type="evidence" value="ECO:0007669"/>
    <property type="project" value="UniProtKB-KW"/>
</dbReference>
<reference evidence="3" key="1">
    <citation type="submission" date="2023-07" db="EMBL/GenBank/DDBJ databases">
        <authorList>
            <person name="Luz R."/>
            <person name="Cordeiro R."/>
            <person name="Fonseca A."/>
            <person name="Goncalves V."/>
        </authorList>
    </citation>
    <scope>NUCLEOTIDE SEQUENCE [LARGE SCALE GENOMIC DNA]</scope>
    <source>
        <strain evidence="3">BACA0444</strain>
    </source>
</reference>
<keyword evidence="3" id="KW-1185">Reference proteome</keyword>
<dbReference type="SUPFAM" id="SSF111331">
    <property type="entry name" value="NAD kinase/diacylglycerol kinase-like"/>
    <property type="match status" value="1"/>
</dbReference>
<dbReference type="GO" id="GO:0008654">
    <property type="term" value="P:phospholipid biosynthetic process"/>
    <property type="evidence" value="ECO:0007669"/>
    <property type="project" value="InterPro"/>
</dbReference>
<dbReference type="Gene3D" id="3.40.50.10330">
    <property type="entry name" value="Probable inorganic polyphosphate/atp-NAD kinase, domain 1"/>
    <property type="match status" value="1"/>
</dbReference>
<dbReference type="InterPro" id="IPR005218">
    <property type="entry name" value="Diacylglycerol/lipid_kinase"/>
</dbReference>
<dbReference type="AlphaFoldDB" id="A0AAE4FRE1"/>
<dbReference type="PANTHER" id="PTHR30492:SF0">
    <property type="entry name" value="METHYLGLYOXAL SYNTHASE"/>
    <property type="match status" value="1"/>
</dbReference>
<keyword evidence="2" id="KW-0808">Transferase</keyword>
<dbReference type="SMART" id="SM00046">
    <property type="entry name" value="DAGKc"/>
    <property type="match status" value="1"/>
</dbReference>
<dbReference type="PROSITE" id="PS50146">
    <property type="entry name" value="DAGK"/>
    <property type="match status" value="1"/>
</dbReference>
<dbReference type="NCBIfam" id="TIGR00147">
    <property type="entry name" value="YegS/Rv2252/BmrU family lipid kinase"/>
    <property type="match status" value="1"/>
</dbReference>
<dbReference type="PANTHER" id="PTHR30492">
    <property type="entry name" value="METHYLGLYOXAL SYNTHASE"/>
    <property type="match status" value="1"/>
</dbReference>
<dbReference type="InterPro" id="IPR001206">
    <property type="entry name" value="Diacylglycerol_kinase_cat_dom"/>
</dbReference>
<dbReference type="Pfam" id="PF00781">
    <property type="entry name" value="DAGK_cat"/>
    <property type="match status" value="1"/>
</dbReference>
<evidence type="ECO:0000313" key="2">
    <source>
        <dbReference type="EMBL" id="MDS3859877.1"/>
    </source>
</evidence>
<dbReference type="InterPro" id="IPR045540">
    <property type="entry name" value="YegS/DAGK_C"/>
</dbReference>
<dbReference type="Gene3D" id="2.60.200.40">
    <property type="match status" value="1"/>
</dbReference>
<comment type="caution">
    <text evidence="2">The sequence shown here is derived from an EMBL/GenBank/DDBJ whole genome shotgun (WGS) entry which is preliminary data.</text>
</comment>
<dbReference type="Pfam" id="PF19279">
    <property type="entry name" value="YegS_C"/>
    <property type="match status" value="1"/>
</dbReference>
<dbReference type="NCBIfam" id="NF002033">
    <property type="entry name" value="PRK00861.1"/>
    <property type="match status" value="1"/>
</dbReference>
<dbReference type="InterPro" id="IPR016064">
    <property type="entry name" value="NAD/diacylglycerol_kinase_sf"/>
</dbReference>
<accession>A0AAE4FRE1</accession>
<gene>
    <name evidence="2" type="ORF">RIF25_03555</name>
</gene>